<dbReference type="EMBL" id="VAJM01000003">
    <property type="protein sequence ID" value="TLM94001.1"/>
    <property type="molecule type" value="Genomic_DNA"/>
</dbReference>
<dbReference type="InterPro" id="IPR029442">
    <property type="entry name" value="GyrI-like"/>
</dbReference>
<dbReference type="Gene3D" id="3.20.80.10">
    <property type="entry name" value="Regulatory factor, effector binding domain"/>
    <property type="match status" value="1"/>
</dbReference>
<dbReference type="Pfam" id="PF06445">
    <property type="entry name" value="GyrI-like"/>
    <property type="match status" value="1"/>
</dbReference>
<dbReference type="RefSeq" id="WP_138076538.1">
    <property type="nucleotide sequence ID" value="NZ_VAJM01000003.1"/>
</dbReference>
<accession>A0A5R8WS44</accession>
<dbReference type="InterPro" id="IPR010499">
    <property type="entry name" value="AraC_E-bd"/>
</dbReference>
<keyword evidence="3" id="KW-1185">Reference proteome</keyword>
<comment type="caution">
    <text evidence="2">The sequence shown here is derived from an EMBL/GenBank/DDBJ whole genome shotgun (WGS) entry which is preliminary data.</text>
</comment>
<dbReference type="SUPFAM" id="SSF55136">
    <property type="entry name" value="Probable bacterial effector-binding domain"/>
    <property type="match status" value="1"/>
</dbReference>
<name>A0A5R8WS44_9BACT</name>
<gene>
    <name evidence="2" type="ORF">FDY95_08180</name>
</gene>
<dbReference type="OrthoDB" id="8560232at2"/>
<evidence type="ECO:0000259" key="1">
    <source>
        <dbReference type="SMART" id="SM00871"/>
    </source>
</evidence>
<sequence length="166" mass="18107">MTTLPVPRFETGPAMLLGGLRGVHHFATAEATVPAQWARFRALKPLPGLLNPGTVYGILCRPDPGKRMFEYLCACEVADLAALPAGLGRLRVPAARYAVFRHTDSLQTLAATWWAIWQQWYPTSGLHWAPTPDIERYGPEFDPATGQGGVEIWFPILAGAEAPALS</sequence>
<dbReference type="AlphaFoldDB" id="A0A5R8WS44"/>
<evidence type="ECO:0000313" key="3">
    <source>
        <dbReference type="Proteomes" id="UP000305517"/>
    </source>
</evidence>
<protein>
    <submittedName>
        <fullName evidence="2">GyrI-like domain-containing protein</fullName>
    </submittedName>
</protein>
<organism evidence="2 3">
    <name type="scientific">Hymenobacter jeollabukensis</name>
    <dbReference type="NCBI Taxonomy" id="2025313"/>
    <lineage>
        <taxon>Bacteria</taxon>
        <taxon>Pseudomonadati</taxon>
        <taxon>Bacteroidota</taxon>
        <taxon>Cytophagia</taxon>
        <taxon>Cytophagales</taxon>
        <taxon>Hymenobacteraceae</taxon>
        <taxon>Hymenobacter</taxon>
    </lineage>
</organism>
<evidence type="ECO:0000313" key="2">
    <source>
        <dbReference type="EMBL" id="TLM94001.1"/>
    </source>
</evidence>
<dbReference type="InterPro" id="IPR011256">
    <property type="entry name" value="Reg_factor_effector_dom_sf"/>
</dbReference>
<feature type="domain" description="AraC effector-binding" evidence="1">
    <location>
        <begin position="5"/>
        <end position="157"/>
    </location>
</feature>
<proteinExistence type="predicted"/>
<dbReference type="Proteomes" id="UP000305517">
    <property type="component" value="Unassembled WGS sequence"/>
</dbReference>
<reference evidence="2 3" key="1">
    <citation type="submission" date="2019-05" db="EMBL/GenBank/DDBJ databases">
        <title>Hymenobacter edaphi sp. nov., isolated from abandoned arsenic-contaminated farmland soil.</title>
        <authorList>
            <person name="Nie L."/>
        </authorList>
    </citation>
    <scope>NUCLEOTIDE SEQUENCE [LARGE SCALE GENOMIC DNA]</scope>
    <source>
        <strain evidence="2 3">1-3-3-8</strain>
    </source>
</reference>
<dbReference type="SMART" id="SM00871">
    <property type="entry name" value="AraC_E_bind"/>
    <property type="match status" value="1"/>
</dbReference>